<evidence type="ECO:0000313" key="2">
    <source>
        <dbReference type="EMBL" id="ROW60590.1"/>
    </source>
</evidence>
<comment type="caution">
    <text evidence="2">The sequence shown here is derived from an EMBL/GenBank/DDBJ whole genome shotgun (WGS) entry which is preliminary data.</text>
</comment>
<evidence type="ECO:0000313" key="3">
    <source>
        <dbReference type="Proteomes" id="UP000285793"/>
    </source>
</evidence>
<reference evidence="2 3" key="1">
    <citation type="journal article" date="2018" name="Front. Microbiol.">
        <title>An Investigation of an Acute Gastroenteritis Outbreak: Cronobacter sakazakii, a Potential Cause of Food-Borne Illness.</title>
        <authorList>
            <person name="Yong W."/>
            <person name="Guo B."/>
            <person name="Shi X."/>
            <person name="Cheng T."/>
            <person name="Chen M."/>
            <person name="Jiang X."/>
            <person name="Ye Y."/>
            <person name="Wang J."/>
            <person name="Xie G."/>
            <person name="Ding J."/>
        </authorList>
    </citation>
    <scope>NUCLEOTIDE SEQUENCE [LARGE SCALE GENOMIC DNA]</scope>
    <source>
        <strain evidence="2 3">S1</strain>
    </source>
</reference>
<dbReference type="InterPro" id="IPR036709">
    <property type="entry name" value="Autotransporte_beta_dom_sf"/>
</dbReference>
<sequence length="212" mass="23499">MMITISGRHALRRAAVLLWSLVFTQAAHAWQQEYIAADPQSNTSERYTWDSDRTPSYDEILAERVAQTQRDEAAMAAMPAGLNLTWPLPVVARPVAGWRREADGLPLQENGASANNAYWHASVGSLGWRLDSRLGAVRPWAQVSYNQQHGDPLWSMQPLLPGSQYGSWMDVSVGADMPINKHLAAWASFSQAEGRLSENDAQMYNLGLSATF</sequence>
<keyword evidence="1" id="KW-0732">Signal</keyword>
<dbReference type="SUPFAM" id="SSF103515">
    <property type="entry name" value="Autotransporter"/>
    <property type="match status" value="1"/>
</dbReference>
<dbReference type="Proteomes" id="UP000285793">
    <property type="component" value="Unassembled WGS sequence"/>
</dbReference>
<protein>
    <submittedName>
        <fullName evidence="2">Lipase</fullName>
    </submittedName>
</protein>
<evidence type="ECO:0000256" key="1">
    <source>
        <dbReference type="SAM" id="SignalP"/>
    </source>
</evidence>
<feature type="signal peptide" evidence="1">
    <location>
        <begin position="1"/>
        <end position="29"/>
    </location>
</feature>
<organism evidence="2 3">
    <name type="scientific">Cronobacter malonaticus</name>
    <dbReference type="NCBI Taxonomy" id="413503"/>
    <lineage>
        <taxon>Bacteria</taxon>
        <taxon>Pseudomonadati</taxon>
        <taxon>Pseudomonadota</taxon>
        <taxon>Gammaproteobacteria</taxon>
        <taxon>Enterobacterales</taxon>
        <taxon>Enterobacteriaceae</taxon>
        <taxon>Cronobacter</taxon>
    </lineage>
</organism>
<dbReference type="EMBL" id="PQJL01000014">
    <property type="protein sequence ID" value="ROW60590.1"/>
    <property type="molecule type" value="Genomic_DNA"/>
</dbReference>
<dbReference type="RefSeq" id="WP_105626328.1">
    <property type="nucleotide sequence ID" value="NZ_PQJL01000014.1"/>
</dbReference>
<dbReference type="Gene3D" id="2.40.128.130">
    <property type="entry name" value="Autotransporter beta-domain"/>
    <property type="match status" value="1"/>
</dbReference>
<accession>A0A423XVE1</accession>
<gene>
    <name evidence="2" type="ORF">C3E80_13145</name>
</gene>
<feature type="chain" id="PRO_5019050752" evidence="1">
    <location>
        <begin position="30"/>
        <end position="212"/>
    </location>
</feature>
<name>A0A423XVE1_9ENTR</name>
<proteinExistence type="predicted"/>
<dbReference type="AlphaFoldDB" id="A0A423XVE1"/>